<name>A0A1S8KPR4_9LACT</name>
<dbReference type="PROSITE" id="PS00859">
    <property type="entry name" value="GTP_CYCLOHYDROL_1_1"/>
    <property type="match status" value="1"/>
</dbReference>
<dbReference type="InterPro" id="IPR018234">
    <property type="entry name" value="GTP_CycHdrlase_I_CS"/>
</dbReference>
<dbReference type="GO" id="GO:0008270">
    <property type="term" value="F:zinc ion binding"/>
    <property type="evidence" value="ECO:0007669"/>
    <property type="project" value="UniProtKB-UniRule"/>
</dbReference>
<dbReference type="SUPFAM" id="SSF55620">
    <property type="entry name" value="Tetrahydrobiopterin biosynthesis enzymes-like"/>
    <property type="match status" value="1"/>
</dbReference>
<dbReference type="Pfam" id="PF01227">
    <property type="entry name" value="GTP_cyclohydroI"/>
    <property type="match status" value="1"/>
</dbReference>
<dbReference type="PANTHER" id="PTHR11109">
    <property type="entry name" value="GTP CYCLOHYDROLASE I"/>
    <property type="match status" value="1"/>
</dbReference>
<evidence type="ECO:0000313" key="12">
    <source>
        <dbReference type="Proteomes" id="UP000249099"/>
    </source>
</evidence>
<protein>
    <recommendedName>
        <fullName evidence="6">GTP cyclohydrolase 1</fullName>
        <ecNumber evidence="6">3.5.4.16</ecNumber>
    </recommendedName>
    <alternativeName>
        <fullName evidence="6">GTP cyclohydrolase I</fullName>
        <shortName evidence="6">GTP-CH-I</shortName>
    </alternativeName>
</protein>
<dbReference type="NCBIfam" id="NF006825">
    <property type="entry name" value="PRK09347.1-2"/>
    <property type="match status" value="1"/>
</dbReference>
<comment type="subunit">
    <text evidence="6">Homopolymer.</text>
</comment>
<gene>
    <name evidence="6 9" type="primary">folE</name>
    <name evidence="10" type="ORF">B8A44_04585</name>
    <name evidence="8" type="ORF">BWX42_08305</name>
    <name evidence="9" type="ORF">FNV33_00735</name>
</gene>
<evidence type="ECO:0000256" key="3">
    <source>
        <dbReference type="ARBA" id="ARBA00022563"/>
    </source>
</evidence>
<evidence type="ECO:0000313" key="13">
    <source>
        <dbReference type="Proteomes" id="UP000315953"/>
    </source>
</evidence>
<proteinExistence type="inferred from homology"/>
<dbReference type="NCBIfam" id="TIGR00063">
    <property type="entry name" value="folE"/>
    <property type="match status" value="1"/>
</dbReference>
<sequence>MVDKQRIEKAVKEILIAVGEDPNREGLQETPARVARMYEERFAGLERDPSVHTKKYFHESSSELVLVKDIDFNSTCEHHLLPIYGKGHIAYIPRDGKVIGLSKLARILEDISQRPQMQERITNHVADVLSDNLNPEGVFVILEAEHMCMSIRGIKKFGAKTITKAMRGTFADSRELRQEVLDMIRFN</sequence>
<keyword evidence="6" id="KW-0479">Metal-binding</keyword>
<dbReference type="GO" id="GO:0046654">
    <property type="term" value="P:tetrahydrofolate biosynthetic process"/>
    <property type="evidence" value="ECO:0007669"/>
    <property type="project" value="UniProtKB-UniRule"/>
</dbReference>
<dbReference type="Gene3D" id="3.30.1130.10">
    <property type="match status" value="1"/>
</dbReference>
<dbReference type="InterPro" id="IPR020602">
    <property type="entry name" value="GTP_CycHdrlase_I_dom"/>
</dbReference>
<comment type="similarity">
    <text evidence="6">Belongs to the GTP cyclohydrolase I family.</text>
</comment>
<evidence type="ECO:0000256" key="1">
    <source>
        <dbReference type="ARBA" id="ARBA00001052"/>
    </source>
</evidence>
<dbReference type="GO" id="GO:0006730">
    <property type="term" value="P:one-carbon metabolic process"/>
    <property type="evidence" value="ECO:0007669"/>
    <property type="project" value="UniProtKB-UniRule"/>
</dbReference>
<dbReference type="Proteomes" id="UP000190409">
    <property type="component" value="Unassembled WGS sequence"/>
</dbReference>
<dbReference type="PROSITE" id="PS00860">
    <property type="entry name" value="GTP_CYCLOHYDROL_1_2"/>
    <property type="match status" value="1"/>
</dbReference>
<dbReference type="EMBL" id="NAQV01000014">
    <property type="protein sequence ID" value="RAN63623.1"/>
    <property type="molecule type" value="Genomic_DNA"/>
</dbReference>
<dbReference type="GO" id="GO:0003934">
    <property type="term" value="F:GTP cyclohydrolase I activity"/>
    <property type="evidence" value="ECO:0007669"/>
    <property type="project" value="UniProtKB-UniRule"/>
</dbReference>
<dbReference type="FunFam" id="3.30.1130.10:FF:000001">
    <property type="entry name" value="GTP cyclohydrolase 1"/>
    <property type="match status" value="1"/>
</dbReference>
<evidence type="ECO:0000313" key="10">
    <source>
        <dbReference type="EMBL" id="RAN63623.1"/>
    </source>
</evidence>
<dbReference type="PANTHER" id="PTHR11109:SF7">
    <property type="entry name" value="GTP CYCLOHYDROLASE 1"/>
    <property type="match status" value="1"/>
</dbReference>
<dbReference type="InterPro" id="IPR043133">
    <property type="entry name" value="GTP-CH-I_C/QueF"/>
</dbReference>
<evidence type="ECO:0000256" key="5">
    <source>
        <dbReference type="ARBA" id="ARBA00023134"/>
    </source>
</evidence>
<feature type="binding site" evidence="6">
    <location>
        <position position="148"/>
    </location>
    <ligand>
        <name>Zn(2+)</name>
        <dbReference type="ChEBI" id="CHEBI:29105"/>
    </ligand>
</feature>
<dbReference type="RefSeq" id="WP_077863105.1">
    <property type="nucleotide sequence ID" value="NZ_CALFGV010000003.1"/>
</dbReference>
<evidence type="ECO:0000313" key="11">
    <source>
        <dbReference type="Proteomes" id="UP000190409"/>
    </source>
</evidence>
<dbReference type="HAMAP" id="MF_00223">
    <property type="entry name" value="FolE"/>
    <property type="match status" value="1"/>
</dbReference>
<evidence type="ECO:0000259" key="7">
    <source>
        <dbReference type="Pfam" id="PF01227"/>
    </source>
</evidence>
<dbReference type="AlphaFoldDB" id="A0A1S8KPR4"/>
<reference evidence="8 11" key="1">
    <citation type="submission" date="2017-01" db="EMBL/GenBank/DDBJ databases">
        <title>Complete Genome Sequence of Dolosigranulum pigrum isolated from a Patient with interstitial lung disease.</title>
        <authorList>
            <person name="Mukhopadhyay R."/>
            <person name="Joaquin J."/>
            <person name="Hogue R."/>
            <person name="Fitzgerald S."/>
            <person name="Jospin G."/>
            <person name="Eisen J.A."/>
            <person name="Chaturvedi V."/>
        </authorList>
    </citation>
    <scope>NUCLEOTIDE SEQUENCE [LARGE SCALE GENOMIC DNA]</scope>
    <source>
        <strain evidence="8 11">15S00348</strain>
    </source>
</reference>
<dbReference type="FunFam" id="1.10.286.10:FF:000001">
    <property type="entry name" value="GTP cyclohydrolase 1"/>
    <property type="match status" value="1"/>
</dbReference>
<evidence type="ECO:0000256" key="6">
    <source>
        <dbReference type="HAMAP-Rule" id="MF_00223"/>
    </source>
</evidence>
<reference evidence="9 13" key="3">
    <citation type="submission" date="2019-07" db="EMBL/GenBank/DDBJ databases">
        <title>Genome assembly of a nasal isolate of Dolosigranulum pigrum from a chronic sinusitis patient.</title>
        <authorList>
            <person name="Baig S."/>
            <person name="Overballe-Petersen S."/>
            <person name="Kaspar U."/>
            <person name="Rendboe A."/>
            <person name="de Man T."/>
            <person name="Liu C."/>
            <person name="Price L.B."/>
            <person name="Stegger M."/>
            <person name="Becker K."/>
            <person name="Skytt Andersen P."/>
        </authorList>
    </citation>
    <scope>NUCLEOTIDE SEQUENCE [LARGE SCALE GENOMIC DNA]</scope>
    <source>
        <strain evidence="9 13">83VPs-KB5</strain>
    </source>
</reference>
<organism evidence="8 11">
    <name type="scientific">Dolosigranulum pigrum</name>
    <dbReference type="NCBI Taxonomy" id="29394"/>
    <lineage>
        <taxon>Bacteria</taxon>
        <taxon>Bacillati</taxon>
        <taxon>Bacillota</taxon>
        <taxon>Bacilli</taxon>
        <taxon>Lactobacillales</taxon>
        <taxon>Carnobacteriaceae</taxon>
        <taxon>Dolosigranulum</taxon>
    </lineage>
</organism>
<dbReference type="UniPathway" id="UPA00848">
    <property type="reaction ID" value="UER00151"/>
</dbReference>
<accession>A0A1S8KPR4</accession>
<evidence type="ECO:0000256" key="4">
    <source>
        <dbReference type="ARBA" id="ARBA00022801"/>
    </source>
</evidence>
<dbReference type="Gene3D" id="1.10.286.10">
    <property type="match status" value="1"/>
</dbReference>
<comment type="pathway">
    <text evidence="2 6">Cofactor biosynthesis; 7,8-dihydroneopterin triphosphate biosynthesis; 7,8-dihydroneopterin triphosphate from GTP: step 1/1.</text>
</comment>
<dbReference type="GO" id="GO:0005737">
    <property type="term" value="C:cytoplasm"/>
    <property type="evidence" value="ECO:0007669"/>
    <property type="project" value="TreeGrafter"/>
</dbReference>
<reference evidence="10 12" key="2">
    <citation type="submission" date="2017-03" db="EMBL/GenBank/DDBJ databases">
        <title>wgs assembly of Dolosigranulum pigrum KPL CDC strains.</title>
        <authorList>
            <person name="Brugger S.D."/>
            <person name="Pettigrew M."/>
            <person name="Kong Y."/>
            <person name="Lemon K.P."/>
        </authorList>
    </citation>
    <scope>NUCLEOTIDE SEQUENCE [LARGE SCALE GENOMIC DNA]</scope>
    <source>
        <strain evidence="10 12">KPL1931_CDC4294-98</strain>
    </source>
</reference>
<dbReference type="Proteomes" id="UP000249099">
    <property type="component" value="Unassembled WGS sequence"/>
</dbReference>
<dbReference type="InterPro" id="IPR001474">
    <property type="entry name" value="GTP_CycHdrlase_I"/>
</dbReference>
<keyword evidence="5 6" id="KW-0342">GTP-binding</keyword>
<feature type="domain" description="GTP cyclohydrolase I" evidence="7">
    <location>
        <begin position="7"/>
        <end position="185"/>
    </location>
</feature>
<dbReference type="KEGG" id="dpm:FNV33_00735"/>
<comment type="catalytic activity">
    <reaction evidence="1 6">
        <text>GTP + H2O = 7,8-dihydroneopterin 3'-triphosphate + formate + H(+)</text>
        <dbReference type="Rhea" id="RHEA:17473"/>
        <dbReference type="ChEBI" id="CHEBI:15377"/>
        <dbReference type="ChEBI" id="CHEBI:15378"/>
        <dbReference type="ChEBI" id="CHEBI:15740"/>
        <dbReference type="ChEBI" id="CHEBI:37565"/>
        <dbReference type="ChEBI" id="CHEBI:58462"/>
        <dbReference type="EC" id="3.5.4.16"/>
    </reaction>
</comment>
<keyword evidence="4 6" id="KW-0378">Hydrolase</keyword>
<dbReference type="EMBL" id="CP041626">
    <property type="protein sequence ID" value="QDO90652.1"/>
    <property type="molecule type" value="Genomic_DNA"/>
</dbReference>
<dbReference type="GO" id="GO:0005525">
    <property type="term" value="F:GTP binding"/>
    <property type="evidence" value="ECO:0007669"/>
    <property type="project" value="UniProtKB-KW"/>
</dbReference>
<keyword evidence="3 6" id="KW-0554">One-carbon metabolism</keyword>
<evidence type="ECO:0000313" key="9">
    <source>
        <dbReference type="EMBL" id="QDO90652.1"/>
    </source>
</evidence>
<dbReference type="EMBL" id="MUYF01000003">
    <property type="protein sequence ID" value="OOL81692.1"/>
    <property type="molecule type" value="Genomic_DNA"/>
</dbReference>
<evidence type="ECO:0000256" key="2">
    <source>
        <dbReference type="ARBA" id="ARBA00005080"/>
    </source>
</evidence>
<evidence type="ECO:0000313" key="8">
    <source>
        <dbReference type="EMBL" id="OOL81692.1"/>
    </source>
</evidence>
<dbReference type="NCBIfam" id="NF006826">
    <property type="entry name" value="PRK09347.1-3"/>
    <property type="match status" value="1"/>
</dbReference>
<dbReference type="Proteomes" id="UP000315953">
    <property type="component" value="Chromosome"/>
</dbReference>
<dbReference type="InterPro" id="IPR043134">
    <property type="entry name" value="GTP-CH-I_N"/>
</dbReference>
<feature type="binding site" evidence="6">
    <location>
        <position position="79"/>
    </location>
    <ligand>
        <name>Zn(2+)</name>
        <dbReference type="ChEBI" id="CHEBI:29105"/>
    </ligand>
</feature>
<dbReference type="GO" id="GO:0006729">
    <property type="term" value="P:tetrahydrobiopterin biosynthetic process"/>
    <property type="evidence" value="ECO:0007669"/>
    <property type="project" value="TreeGrafter"/>
</dbReference>
<dbReference type="EC" id="3.5.4.16" evidence="6"/>
<feature type="binding site" evidence="6">
    <location>
        <position position="76"/>
    </location>
    <ligand>
        <name>Zn(2+)</name>
        <dbReference type="ChEBI" id="CHEBI:29105"/>
    </ligand>
</feature>
<keyword evidence="6" id="KW-0547">Nucleotide-binding</keyword>
<keyword evidence="6" id="KW-0862">Zinc</keyword>